<gene>
    <name evidence="1" type="ORF">DNTS_009903</name>
</gene>
<evidence type="ECO:0000313" key="2">
    <source>
        <dbReference type="Proteomes" id="UP000316079"/>
    </source>
</evidence>
<proteinExistence type="predicted"/>
<dbReference type="Proteomes" id="UP000316079">
    <property type="component" value="Unassembled WGS sequence"/>
</dbReference>
<dbReference type="EMBL" id="SRMA01024547">
    <property type="protein sequence ID" value="TRZ00294.1"/>
    <property type="molecule type" value="Genomic_DNA"/>
</dbReference>
<organism evidence="1 2">
    <name type="scientific">Danionella cerebrum</name>
    <dbReference type="NCBI Taxonomy" id="2873325"/>
    <lineage>
        <taxon>Eukaryota</taxon>
        <taxon>Metazoa</taxon>
        <taxon>Chordata</taxon>
        <taxon>Craniata</taxon>
        <taxon>Vertebrata</taxon>
        <taxon>Euteleostomi</taxon>
        <taxon>Actinopterygii</taxon>
        <taxon>Neopterygii</taxon>
        <taxon>Teleostei</taxon>
        <taxon>Ostariophysi</taxon>
        <taxon>Cypriniformes</taxon>
        <taxon>Danionidae</taxon>
        <taxon>Danioninae</taxon>
        <taxon>Danionella</taxon>
    </lineage>
</organism>
<protein>
    <submittedName>
        <fullName evidence="1">Uncharacterized protein</fullName>
    </submittedName>
</protein>
<dbReference type="AlphaFoldDB" id="A0A553RDQ5"/>
<keyword evidence="2" id="KW-1185">Reference proteome</keyword>
<comment type="caution">
    <text evidence="1">The sequence shown here is derived from an EMBL/GenBank/DDBJ whole genome shotgun (WGS) entry which is preliminary data.</text>
</comment>
<name>A0A553RDQ5_9TELE</name>
<reference evidence="1 2" key="1">
    <citation type="journal article" date="2019" name="Sci. Data">
        <title>Hybrid genome assembly and annotation of Danionella translucida.</title>
        <authorList>
            <person name="Kadobianskyi M."/>
            <person name="Schulze L."/>
            <person name="Schuelke M."/>
            <person name="Judkewitz B."/>
        </authorList>
    </citation>
    <scope>NUCLEOTIDE SEQUENCE [LARGE SCALE GENOMIC DNA]</scope>
    <source>
        <strain evidence="1 2">Bolton</strain>
    </source>
</reference>
<accession>A0A553RDQ5</accession>
<evidence type="ECO:0000313" key="1">
    <source>
        <dbReference type="EMBL" id="TRZ00294.1"/>
    </source>
</evidence>
<sequence>MRVTTWWIQAGLSQLCWRRPYWTLRENPFSSLSLTQTPHQNFHLRLSHLNPSCLSQRVSICSRCLQSLSSICKEKASCSSTHELFLTE</sequence>